<evidence type="ECO:0000313" key="1">
    <source>
        <dbReference type="EMBL" id="VDO38965.1"/>
    </source>
</evidence>
<proteinExistence type="predicted"/>
<protein>
    <submittedName>
        <fullName evidence="1 3">Uncharacterized protein</fullName>
    </submittedName>
</protein>
<accession>A0A0N4WGQ7</accession>
<dbReference type="Proteomes" id="UP000268014">
    <property type="component" value="Unassembled WGS sequence"/>
</dbReference>
<evidence type="ECO:0000313" key="3">
    <source>
        <dbReference type="WBParaSite" id="HPLM_0001001401-mRNA-1"/>
    </source>
</evidence>
<dbReference type="WBParaSite" id="HPLM_0001001401-mRNA-1">
    <property type="protein sequence ID" value="HPLM_0001001401-mRNA-1"/>
    <property type="gene ID" value="HPLM_0001001401"/>
</dbReference>
<dbReference type="EMBL" id="UZAF01017193">
    <property type="protein sequence ID" value="VDO38965.1"/>
    <property type="molecule type" value="Genomic_DNA"/>
</dbReference>
<sequence>MLSEVRQEPDLTSEADLRAAEVVRPEDVLRLNSITQGNPFLSFFVSCNEKKTRRNMFVCIFNKLLYLDILRFDFTSFLC</sequence>
<dbReference type="OrthoDB" id="10248777at2759"/>
<keyword evidence="2" id="KW-1185">Reference proteome</keyword>
<reference evidence="1 2" key="2">
    <citation type="submission" date="2018-11" db="EMBL/GenBank/DDBJ databases">
        <authorList>
            <consortium name="Pathogen Informatics"/>
        </authorList>
    </citation>
    <scope>NUCLEOTIDE SEQUENCE [LARGE SCALE GENOMIC DNA]</scope>
    <source>
        <strain evidence="1 2">MHpl1</strain>
    </source>
</reference>
<dbReference type="AlphaFoldDB" id="A0A0N4WGQ7"/>
<name>A0A0N4WGQ7_HAEPC</name>
<gene>
    <name evidence="1" type="ORF">HPLM_LOCUS10006</name>
</gene>
<reference evidence="3" key="1">
    <citation type="submission" date="2017-02" db="UniProtKB">
        <authorList>
            <consortium name="WormBaseParasite"/>
        </authorList>
    </citation>
    <scope>IDENTIFICATION</scope>
</reference>
<evidence type="ECO:0000313" key="2">
    <source>
        <dbReference type="Proteomes" id="UP000268014"/>
    </source>
</evidence>
<organism evidence="3">
    <name type="scientific">Haemonchus placei</name>
    <name type="common">Barber's pole worm</name>
    <dbReference type="NCBI Taxonomy" id="6290"/>
    <lineage>
        <taxon>Eukaryota</taxon>
        <taxon>Metazoa</taxon>
        <taxon>Ecdysozoa</taxon>
        <taxon>Nematoda</taxon>
        <taxon>Chromadorea</taxon>
        <taxon>Rhabditida</taxon>
        <taxon>Rhabditina</taxon>
        <taxon>Rhabditomorpha</taxon>
        <taxon>Strongyloidea</taxon>
        <taxon>Trichostrongylidae</taxon>
        <taxon>Haemonchus</taxon>
    </lineage>
</organism>